<name>A0A2K1IVI9_PHYPA</name>
<dbReference type="Gramene" id="Pp3c20_17019V3.1">
    <property type="protein sequence ID" value="PAC:32946120.CDS.1"/>
    <property type="gene ID" value="Pp3c20_17019"/>
</dbReference>
<reference evidence="2" key="3">
    <citation type="submission" date="2020-12" db="UniProtKB">
        <authorList>
            <consortium name="EnsemblPlants"/>
        </authorList>
    </citation>
    <scope>IDENTIFICATION</scope>
</reference>
<evidence type="ECO:0000313" key="3">
    <source>
        <dbReference type="Proteomes" id="UP000006727"/>
    </source>
</evidence>
<dbReference type="PaxDb" id="3218-PP1S44_183V6.1"/>
<accession>A0A2K1IVI9</accession>
<proteinExistence type="predicted"/>
<dbReference type="EMBL" id="ABEU02000020">
    <property type="protein sequence ID" value="PNR33293.1"/>
    <property type="molecule type" value="Genomic_DNA"/>
</dbReference>
<dbReference type="AlphaFoldDB" id="A0A2K1IVI9"/>
<dbReference type="InParanoid" id="A0A2K1IVI9"/>
<dbReference type="EnsemblPlants" id="Pp3c20_17019V3.1">
    <property type="protein sequence ID" value="PAC:32946120.CDS.1"/>
    <property type="gene ID" value="Pp3c20_17019"/>
</dbReference>
<reference evidence="1 3" key="1">
    <citation type="journal article" date="2008" name="Science">
        <title>The Physcomitrella genome reveals evolutionary insights into the conquest of land by plants.</title>
        <authorList>
            <person name="Rensing S."/>
            <person name="Lang D."/>
            <person name="Zimmer A."/>
            <person name="Terry A."/>
            <person name="Salamov A."/>
            <person name="Shapiro H."/>
            <person name="Nishiyama T."/>
            <person name="Perroud P.-F."/>
            <person name="Lindquist E."/>
            <person name="Kamisugi Y."/>
            <person name="Tanahashi T."/>
            <person name="Sakakibara K."/>
            <person name="Fujita T."/>
            <person name="Oishi K."/>
            <person name="Shin-I T."/>
            <person name="Kuroki Y."/>
            <person name="Toyoda A."/>
            <person name="Suzuki Y."/>
            <person name="Hashimoto A."/>
            <person name="Yamaguchi K."/>
            <person name="Sugano A."/>
            <person name="Kohara Y."/>
            <person name="Fujiyama A."/>
            <person name="Anterola A."/>
            <person name="Aoki S."/>
            <person name="Ashton N."/>
            <person name="Barbazuk W.B."/>
            <person name="Barker E."/>
            <person name="Bennetzen J."/>
            <person name="Bezanilla M."/>
            <person name="Blankenship R."/>
            <person name="Cho S.H."/>
            <person name="Dutcher S."/>
            <person name="Estelle M."/>
            <person name="Fawcett J.A."/>
            <person name="Gundlach H."/>
            <person name="Hanada K."/>
            <person name="Heyl A."/>
            <person name="Hicks K.A."/>
            <person name="Hugh J."/>
            <person name="Lohr M."/>
            <person name="Mayer K."/>
            <person name="Melkozernov A."/>
            <person name="Murata T."/>
            <person name="Nelson D."/>
            <person name="Pils B."/>
            <person name="Prigge M."/>
            <person name="Reiss B."/>
            <person name="Renner T."/>
            <person name="Rombauts S."/>
            <person name="Rushton P."/>
            <person name="Sanderfoot A."/>
            <person name="Schween G."/>
            <person name="Shiu S.-H."/>
            <person name="Stueber K."/>
            <person name="Theodoulou F.L."/>
            <person name="Tu H."/>
            <person name="Van de Peer Y."/>
            <person name="Verrier P.J."/>
            <person name="Waters E."/>
            <person name="Wood A."/>
            <person name="Yang L."/>
            <person name="Cove D."/>
            <person name="Cuming A."/>
            <person name="Hasebe M."/>
            <person name="Lucas S."/>
            <person name="Mishler D.B."/>
            <person name="Reski R."/>
            <person name="Grigoriev I."/>
            <person name="Quatrano R.S."/>
            <person name="Boore J.L."/>
        </authorList>
    </citation>
    <scope>NUCLEOTIDE SEQUENCE [LARGE SCALE GENOMIC DNA]</scope>
    <source>
        <strain evidence="2 3">cv. Gransden 2004</strain>
    </source>
</reference>
<dbReference type="Proteomes" id="UP000006727">
    <property type="component" value="Chromosome 20"/>
</dbReference>
<sequence length="104" mass="11706">MQGDRLHQDEDNCSSRTCYCLENQTLFSLFFLISIGIKQVEQTCLDLCIWGVRGSSTLGVEDGSADSFLLVNIPTSTCRFQLIFVLESNCTIMQSGFLLHLLIY</sequence>
<evidence type="ECO:0000313" key="2">
    <source>
        <dbReference type="EnsemblPlants" id="PAC:32946120.CDS.1"/>
    </source>
</evidence>
<reference evidence="1 3" key="2">
    <citation type="journal article" date="2018" name="Plant J.">
        <title>The Physcomitrella patens chromosome-scale assembly reveals moss genome structure and evolution.</title>
        <authorList>
            <person name="Lang D."/>
            <person name="Ullrich K.K."/>
            <person name="Murat F."/>
            <person name="Fuchs J."/>
            <person name="Jenkins J."/>
            <person name="Haas F.B."/>
            <person name="Piednoel M."/>
            <person name="Gundlach H."/>
            <person name="Van Bel M."/>
            <person name="Meyberg R."/>
            <person name="Vives C."/>
            <person name="Morata J."/>
            <person name="Symeonidi A."/>
            <person name="Hiss M."/>
            <person name="Muchero W."/>
            <person name="Kamisugi Y."/>
            <person name="Saleh O."/>
            <person name="Blanc G."/>
            <person name="Decker E.L."/>
            <person name="van Gessel N."/>
            <person name="Grimwood J."/>
            <person name="Hayes R.D."/>
            <person name="Graham S.W."/>
            <person name="Gunter L.E."/>
            <person name="McDaniel S.F."/>
            <person name="Hoernstein S.N.W."/>
            <person name="Larsson A."/>
            <person name="Li F.W."/>
            <person name="Perroud P.F."/>
            <person name="Phillips J."/>
            <person name="Ranjan P."/>
            <person name="Rokshar D.S."/>
            <person name="Rothfels C.J."/>
            <person name="Schneider L."/>
            <person name="Shu S."/>
            <person name="Stevenson D.W."/>
            <person name="Thummler F."/>
            <person name="Tillich M."/>
            <person name="Villarreal Aguilar J.C."/>
            <person name="Widiez T."/>
            <person name="Wong G.K."/>
            <person name="Wymore A."/>
            <person name="Zhang Y."/>
            <person name="Zimmer A.D."/>
            <person name="Quatrano R.S."/>
            <person name="Mayer K.F.X."/>
            <person name="Goodstein D."/>
            <person name="Casacuberta J.M."/>
            <person name="Vandepoele K."/>
            <person name="Reski R."/>
            <person name="Cuming A.C."/>
            <person name="Tuskan G.A."/>
            <person name="Maumus F."/>
            <person name="Salse J."/>
            <person name="Schmutz J."/>
            <person name="Rensing S.A."/>
        </authorList>
    </citation>
    <scope>NUCLEOTIDE SEQUENCE [LARGE SCALE GENOMIC DNA]</scope>
    <source>
        <strain evidence="2 3">cv. Gransden 2004</strain>
    </source>
</reference>
<gene>
    <name evidence="1" type="ORF">PHYPA_025236</name>
</gene>
<keyword evidence="3" id="KW-1185">Reference proteome</keyword>
<organism evidence="1">
    <name type="scientific">Physcomitrium patens</name>
    <name type="common">Spreading-leaved earth moss</name>
    <name type="synonym">Physcomitrella patens</name>
    <dbReference type="NCBI Taxonomy" id="3218"/>
    <lineage>
        <taxon>Eukaryota</taxon>
        <taxon>Viridiplantae</taxon>
        <taxon>Streptophyta</taxon>
        <taxon>Embryophyta</taxon>
        <taxon>Bryophyta</taxon>
        <taxon>Bryophytina</taxon>
        <taxon>Bryopsida</taxon>
        <taxon>Funariidae</taxon>
        <taxon>Funariales</taxon>
        <taxon>Funariaceae</taxon>
        <taxon>Physcomitrium</taxon>
    </lineage>
</organism>
<evidence type="ECO:0000313" key="1">
    <source>
        <dbReference type="EMBL" id="PNR33293.1"/>
    </source>
</evidence>
<protein>
    <submittedName>
        <fullName evidence="1 2">Uncharacterized protein</fullName>
    </submittedName>
</protein>